<evidence type="ECO:0000256" key="8">
    <source>
        <dbReference type="ARBA" id="ARBA00022989"/>
    </source>
</evidence>
<keyword evidence="5 12" id="KW-0812">Transmembrane</keyword>
<dbReference type="GO" id="GO:0034220">
    <property type="term" value="P:monoatomic ion transmembrane transport"/>
    <property type="evidence" value="ECO:0007669"/>
    <property type="project" value="UniProtKB-KW"/>
</dbReference>
<dbReference type="Pfam" id="PF00876">
    <property type="entry name" value="Innexin"/>
    <property type="match status" value="1"/>
</dbReference>
<evidence type="ECO:0000256" key="9">
    <source>
        <dbReference type="ARBA" id="ARBA00023065"/>
    </source>
</evidence>
<keyword evidence="10 12" id="KW-0472">Membrane</keyword>
<comment type="similarity">
    <text evidence="12">Belongs to the pannexin family.</text>
</comment>
<dbReference type="WBParaSite" id="GPUH_0000717701-mRNA-1">
    <property type="protein sequence ID" value="GPUH_0000717701-mRNA-1"/>
    <property type="gene ID" value="GPUH_0000717701"/>
</dbReference>
<dbReference type="PANTHER" id="PTHR11893">
    <property type="entry name" value="INNEXIN"/>
    <property type="match status" value="1"/>
</dbReference>
<dbReference type="GO" id="GO:0005243">
    <property type="term" value="F:gap junction channel activity"/>
    <property type="evidence" value="ECO:0007669"/>
    <property type="project" value="TreeGrafter"/>
</dbReference>
<dbReference type="GO" id="GO:0005921">
    <property type="term" value="C:gap junction"/>
    <property type="evidence" value="ECO:0007669"/>
    <property type="project" value="UniProtKB-SubCell"/>
</dbReference>
<evidence type="ECO:0000256" key="10">
    <source>
        <dbReference type="ARBA" id="ARBA00023136"/>
    </source>
</evidence>
<reference evidence="13" key="1">
    <citation type="submission" date="2016-06" db="UniProtKB">
        <authorList>
            <consortium name="WormBaseParasite"/>
        </authorList>
    </citation>
    <scope>IDENTIFICATION</scope>
</reference>
<dbReference type="PRINTS" id="PR01262">
    <property type="entry name" value="INNEXIN"/>
</dbReference>
<evidence type="ECO:0000256" key="11">
    <source>
        <dbReference type="ARBA" id="ARBA00023303"/>
    </source>
</evidence>
<evidence type="ECO:0000256" key="3">
    <source>
        <dbReference type="ARBA" id="ARBA00022448"/>
    </source>
</evidence>
<evidence type="ECO:0000256" key="12">
    <source>
        <dbReference type="RuleBase" id="RU010713"/>
    </source>
</evidence>
<dbReference type="AlphaFoldDB" id="A0A183DEM7"/>
<evidence type="ECO:0000256" key="1">
    <source>
        <dbReference type="ARBA" id="ARBA00004610"/>
    </source>
</evidence>
<dbReference type="GO" id="GO:0005886">
    <property type="term" value="C:plasma membrane"/>
    <property type="evidence" value="ECO:0007669"/>
    <property type="project" value="UniProtKB-SubCell"/>
</dbReference>
<dbReference type="PROSITE" id="PS51013">
    <property type="entry name" value="PANNEXIN"/>
    <property type="match status" value="1"/>
</dbReference>
<keyword evidence="4" id="KW-1003">Cell membrane</keyword>
<gene>
    <name evidence="12" type="primary">inx</name>
</gene>
<protein>
    <recommendedName>
        <fullName evidence="12">Innexin</fullName>
    </recommendedName>
</protein>
<evidence type="ECO:0000256" key="7">
    <source>
        <dbReference type="ARBA" id="ARBA00022949"/>
    </source>
</evidence>
<keyword evidence="6" id="KW-0303">Gap junction</keyword>
<evidence type="ECO:0000256" key="4">
    <source>
        <dbReference type="ARBA" id="ARBA00022475"/>
    </source>
</evidence>
<evidence type="ECO:0000256" key="6">
    <source>
        <dbReference type="ARBA" id="ARBA00022868"/>
    </source>
</evidence>
<feature type="transmembrane region" description="Helical" evidence="12">
    <location>
        <begin position="54"/>
        <end position="76"/>
    </location>
</feature>
<keyword evidence="9 12" id="KW-0406">Ion transport</keyword>
<comment type="function">
    <text evidence="12">Structural component of the gap junctions.</text>
</comment>
<keyword evidence="11 12" id="KW-0407">Ion channel</keyword>
<evidence type="ECO:0000256" key="2">
    <source>
        <dbReference type="ARBA" id="ARBA00004651"/>
    </source>
</evidence>
<sequence>LLQLLKGNDWKRSGMFPRVTFCDIDITQVGQANTHTIQCVLMANVFNEKLYLMLWFWLVFLAVVNLISAVSSTLLLCCPYLHYSRVIALLRVIICIINISW</sequence>
<dbReference type="InterPro" id="IPR000990">
    <property type="entry name" value="Innexin"/>
</dbReference>
<comment type="caution">
    <text evidence="12">Lacks conserved residue(s) required for the propagation of feature annotation.</text>
</comment>
<evidence type="ECO:0000256" key="5">
    <source>
        <dbReference type="ARBA" id="ARBA00022692"/>
    </source>
</evidence>
<keyword evidence="7" id="KW-0965">Cell junction</keyword>
<dbReference type="PANTHER" id="PTHR11893:SF36">
    <property type="entry name" value="INNEXIN-5"/>
    <property type="match status" value="1"/>
</dbReference>
<keyword evidence="3 12" id="KW-0813">Transport</keyword>
<accession>A0A183DEM7</accession>
<proteinExistence type="inferred from homology"/>
<keyword evidence="8 12" id="KW-1133">Transmembrane helix</keyword>
<name>A0A183DEM7_9BILA</name>
<organism evidence="13">
    <name type="scientific">Gongylonema pulchrum</name>
    <dbReference type="NCBI Taxonomy" id="637853"/>
    <lineage>
        <taxon>Eukaryota</taxon>
        <taxon>Metazoa</taxon>
        <taxon>Ecdysozoa</taxon>
        <taxon>Nematoda</taxon>
        <taxon>Chromadorea</taxon>
        <taxon>Rhabditida</taxon>
        <taxon>Spirurina</taxon>
        <taxon>Spiruromorpha</taxon>
        <taxon>Spiruroidea</taxon>
        <taxon>Gongylonematidae</taxon>
        <taxon>Gongylonema</taxon>
    </lineage>
</organism>
<evidence type="ECO:0000313" key="13">
    <source>
        <dbReference type="WBParaSite" id="GPUH_0000717701-mRNA-1"/>
    </source>
</evidence>
<comment type="subcellular location">
    <subcellularLocation>
        <location evidence="1">Cell junction</location>
        <location evidence="1">Gap junction</location>
    </subcellularLocation>
    <subcellularLocation>
        <location evidence="2 12">Cell membrane</location>
        <topology evidence="2 12">Multi-pass membrane protein</topology>
    </subcellularLocation>
</comment>